<dbReference type="NCBIfam" id="NF038403">
    <property type="entry name" value="perm_prefix_1"/>
    <property type="match status" value="1"/>
</dbReference>
<protein>
    <submittedName>
        <fullName evidence="10">ABC transporter permease</fullName>
    </submittedName>
</protein>
<evidence type="ECO:0000256" key="6">
    <source>
        <dbReference type="ARBA" id="ARBA00038076"/>
    </source>
</evidence>
<proteinExistence type="inferred from homology"/>
<sequence length="899" mass="97809">MNVFTKLRQALRAVFRRNQLDAEMAEEMRFHREAQIEANLAAGMTRREALRAANLQFGPADAIAEEGREARGFAWLIHLRQDLRYGIKMLLKQKGFTFVAVMTLGLGLSANITIFSLVDVFFFQPLKVTAPERLVVMNRQNPSNQFASMFSWADYAAYRDQVPGLEDAMAVLLRPVHLAWPGQMPHRNWIENVSPNYLEALGARALLGRTFLPGEGEKPGADPYIVLNHRYWADQLGSDPGVVGRTVAINGHPMEVIGVTVPEFNGGQWGLGAAGWVPVTMMPTLFGWDESMFTNHEWSGFRVLAHLASGYDEARVEAEISVVDQRLRELHPSGDLDQTTTGVVREQLSRPDPNVSSFMPLAAVVFMALVLMILLIACANVSNLLSARAASRQRELGIRAAVGASRGRLTRQLLTESVLLALIAGAVGWFLSDLAGRLLSDMSPSGDMPVATEAVQGTWWILAFAVVVSLFAGVVTGLLPALRATRVDVQEILKSGGAAGGGKRRHWLRNGLVISQVAFCAIVLVAGGLFLRSLRQAAAMPLGFDPDNLAIASIDLDLQGYERERGRTFLRQLQDDLAAIPGVQAVALSNVLPMSNSPGLRDVSDANSPLIAETGQREGMLNAASNIVDEHFFDTLRINLLRGRGIQETDTVDSPAVVVVNDTLARRLWPEQDAIGQRLTSFDFTAEVVGVVATGKYVMISEEDRPAYYRPYQQAYNQPVTLYLRTAGDPAAALAEMRRVLQRLDPELPVYNTSTMEEHLRSTAFGYLPLRMAAYLAGAQGLVGLVLAVMGVYAVVAFSVSQRTREIGIRLALGADRSDVFRLVVRGGLILIGTGLGLGLMVALGLSHVLAGLLAGLNPLDVPVFGGVTLLLLMVSFLACYLPARRAMAIDPAITLKSD</sequence>
<keyword evidence="4 7" id="KW-1133">Transmembrane helix</keyword>
<gene>
    <name evidence="10" type="ORF">K1X11_018705</name>
</gene>
<reference evidence="10 11" key="1">
    <citation type="submission" date="2021-08" db="EMBL/GenBank/DDBJ databases">
        <authorList>
            <person name="Zhang D."/>
            <person name="Zhang A."/>
            <person name="Wang L."/>
        </authorList>
    </citation>
    <scope>NUCLEOTIDE SEQUENCE [LARGE SCALE GENOMIC DNA]</scope>
    <source>
        <strain evidence="10 11">WL0086</strain>
    </source>
</reference>
<dbReference type="InterPro" id="IPR017800">
    <property type="entry name" value="ADOP"/>
</dbReference>
<keyword evidence="11" id="KW-1185">Reference proteome</keyword>
<dbReference type="InterPro" id="IPR025857">
    <property type="entry name" value="MacB_PCD"/>
</dbReference>
<evidence type="ECO:0000256" key="7">
    <source>
        <dbReference type="SAM" id="Phobius"/>
    </source>
</evidence>
<evidence type="ECO:0000256" key="3">
    <source>
        <dbReference type="ARBA" id="ARBA00022692"/>
    </source>
</evidence>
<evidence type="ECO:0000256" key="5">
    <source>
        <dbReference type="ARBA" id="ARBA00023136"/>
    </source>
</evidence>
<feature type="transmembrane region" description="Helical" evidence="7">
    <location>
        <begin position="820"/>
        <end position="844"/>
    </location>
</feature>
<feature type="transmembrane region" description="Helical" evidence="7">
    <location>
        <begin position="864"/>
        <end position="884"/>
    </location>
</feature>
<feature type="transmembrane region" description="Helical" evidence="7">
    <location>
        <begin position="418"/>
        <end position="439"/>
    </location>
</feature>
<keyword evidence="3 7" id="KW-0812">Transmembrane</keyword>
<evidence type="ECO:0000259" key="8">
    <source>
        <dbReference type="Pfam" id="PF02687"/>
    </source>
</evidence>
<feature type="transmembrane region" description="Helical" evidence="7">
    <location>
        <begin position="459"/>
        <end position="482"/>
    </location>
</feature>
<feature type="transmembrane region" description="Helical" evidence="7">
    <location>
        <begin position="96"/>
        <end position="123"/>
    </location>
</feature>
<evidence type="ECO:0000259" key="9">
    <source>
        <dbReference type="Pfam" id="PF12704"/>
    </source>
</evidence>
<feature type="domain" description="ABC3 transporter permease C-terminal" evidence="8">
    <location>
        <begin position="782"/>
        <end position="892"/>
    </location>
</feature>
<evidence type="ECO:0000256" key="1">
    <source>
        <dbReference type="ARBA" id="ARBA00004651"/>
    </source>
</evidence>
<evidence type="ECO:0000313" key="10">
    <source>
        <dbReference type="EMBL" id="WRQ86847.1"/>
    </source>
</evidence>
<feature type="domain" description="ABC3 transporter permease C-terminal" evidence="8">
    <location>
        <begin position="368"/>
        <end position="487"/>
    </location>
</feature>
<dbReference type="EMBL" id="CP139781">
    <property type="protein sequence ID" value="WRQ86847.1"/>
    <property type="molecule type" value="Genomic_DNA"/>
</dbReference>
<reference evidence="10 11" key="2">
    <citation type="submission" date="2023-12" db="EMBL/GenBank/DDBJ databases">
        <title>Description of an unclassified Opitutus bacterium of Verrucomicrobiota.</title>
        <authorList>
            <person name="Zhang D.-F."/>
        </authorList>
    </citation>
    <scope>NUCLEOTIDE SEQUENCE [LARGE SCALE GENOMIC DNA]</scope>
    <source>
        <strain evidence="10 11">WL0086</strain>
    </source>
</reference>
<feature type="transmembrane region" description="Helical" evidence="7">
    <location>
        <begin position="772"/>
        <end position="800"/>
    </location>
</feature>
<dbReference type="PANTHER" id="PTHR30572">
    <property type="entry name" value="MEMBRANE COMPONENT OF TRANSPORTER-RELATED"/>
    <property type="match status" value="1"/>
</dbReference>
<feature type="domain" description="MacB-like periplasmic core" evidence="9">
    <location>
        <begin position="97"/>
        <end position="320"/>
    </location>
</feature>
<feature type="domain" description="MacB-like periplasmic core" evidence="9">
    <location>
        <begin position="517"/>
        <end position="739"/>
    </location>
</feature>
<dbReference type="InterPro" id="IPR003838">
    <property type="entry name" value="ABC3_permease_C"/>
</dbReference>
<evidence type="ECO:0000256" key="4">
    <source>
        <dbReference type="ARBA" id="ARBA00022989"/>
    </source>
</evidence>
<organism evidence="10 11">
    <name type="scientific">Actomonas aquatica</name>
    <dbReference type="NCBI Taxonomy" id="2866162"/>
    <lineage>
        <taxon>Bacteria</taxon>
        <taxon>Pseudomonadati</taxon>
        <taxon>Verrucomicrobiota</taxon>
        <taxon>Opitutia</taxon>
        <taxon>Opitutales</taxon>
        <taxon>Opitutaceae</taxon>
        <taxon>Actomonas</taxon>
    </lineage>
</organism>
<dbReference type="Proteomes" id="UP000738431">
    <property type="component" value="Chromosome"/>
</dbReference>
<dbReference type="RefSeq" id="WP_221030682.1">
    <property type="nucleotide sequence ID" value="NZ_CP139781.1"/>
</dbReference>
<accession>A0ABZ1C539</accession>
<dbReference type="Pfam" id="PF12704">
    <property type="entry name" value="MacB_PCD"/>
    <property type="match status" value="2"/>
</dbReference>
<evidence type="ECO:0000313" key="11">
    <source>
        <dbReference type="Proteomes" id="UP000738431"/>
    </source>
</evidence>
<dbReference type="InterPro" id="IPR050250">
    <property type="entry name" value="Macrolide_Exporter_MacB"/>
</dbReference>
<feature type="transmembrane region" description="Helical" evidence="7">
    <location>
        <begin position="358"/>
        <end position="385"/>
    </location>
</feature>
<dbReference type="NCBIfam" id="TIGR03434">
    <property type="entry name" value="ADOP"/>
    <property type="match status" value="1"/>
</dbReference>
<comment type="similarity">
    <text evidence="6">Belongs to the ABC-4 integral membrane protein family.</text>
</comment>
<keyword evidence="5 7" id="KW-0472">Membrane</keyword>
<evidence type="ECO:0000256" key="2">
    <source>
        <dbReference type="ARBA" id="ARBA00022475"/>
    </source>
</evidence>
<dbReference type="InterPro" id="IPR047928">
    <property type="entry name" value="Perm_prefix_1"/>
</dbReference>
<keyword evidence="2" id="KW-1003">Cell membrane</keyword>
<comment type="subcellular location">
    <subcellularLocation>
        <location evidence="1">Cell membrane</location>
        <topology evidence="1">Multi-pass membrane protein</topology>
    </subcellularLocation>
</comment>
<feature type="transmembrane region" description="Helical" evidence="7">
    <location>
        <begin position="512"/>
        <end position="531"/>
    </location>
</feature>
<dbReference type="Pfam" id="PF02687">
    <property type="entry name" value="FtsX"/>
    <property type="match status" value="2"/>
</dbReference>
<dbReference type="PANTHER" id="PTHR30572:SF4">
    <property type="entry name" value="ABC TRANSPORTER PERMEASE YTRF"/>
    <property type="match status" value="1"/>
</dbReference>
<name>A0ABZ1C539_9BACT</name>